<accession>A0ABV9VXJ3</accession>
<evidence type="ECO:0000313" key="1">
    <source>
        <dbReference type="EMBL" id="MFC5000554.1"/>
    </source>
</evidence>
<reference evidence="2" key="1">
    <citation type="journal article" date="2019" name="Int. J. Syst. Evol. Microbiol.">
        <title>The Global Catalogue of Microorganisms (GCM) 10K type strain sequencing project: providing services to taxonomists for standard genome sequencing and annotation.</title>
        <authorList>
            <consortium name="The Broad Institute Genomics Platform"/>
            <consortium name="The Broad Institute Genome Sequencing Center for Infectious Disease"/>
            <person name="Wu L."/>
            <person name="Ma J."/>
        </authorList>
    </citation>
    <scope>NUCLEOTIDE SEQUENCE [LARGE SCALE GENOMIC DNA]</scope>
    <source>
        <strain evidence="2">CGMCC 4.7152</strain>
    </source>
</reference>
<comment type="caution">
    <text evidence="1">The sequence shown here is derived from an EMBL/GenBank/DDBJ whole genome shotgun (WGS) entry which is preliminary data.</text>
</comment>
<organism evidence="1 2">
    <name type="scientific">Dactylosporangium cerinum</name>
    <dbReference type="NCBI Taxonomy" id="1434730"/>
    <lineage>
        <taxon>Bacteria</taxon>
        <taxon>Bacillati</taxon>
        <taxon>Actinomycetota</taxon>
        <taxon>Actinomycetes</taxon>
        <taxon>Micromonosporales</taxon>
        <taxon>Micromonosporaceae</taxon>
        <taxon>Dactylosporangium</taxon>
    </lineage>
</organism>
<keyword evidence="2" id="KW-1185">Reference proteome</keyword>
<gene>
    <name evidence="1" type="ORF">ACFPIJ_22300</name>
</gene>
<dbReference type="EMBL" id="JBHSIU010000027">
    <property type="protein sequence ID" value="MFC5000554.1"/>
    <property type="molecule type" value="Genomic_DNA"/>
</dbReference>
<evidence type="ECO:0000313" key="2">
    <source>
        <dbReference type="Proteomes" id="UP001595912"/>
    </source>
</evidence>
<proteinExistence type="predicted"/>
<name>A0ABV9VXJ3_9ACTN</name>
<protein>
    <submittedName>
        <fullName evidence="1">Uncharacterized protein</fullName>
    </submittedName>
</protein>
<dbReference type="RefSeq" id="WP_380117107.1">
    <property type="nucleotide sequence ID" value="NZ_JBHSIU010000027.1"/>
</dbReference>
<dbReference type="Proteomes" id="UP001595912">
    <property type="component" value="Unassembled WGS sequence"/>
</dbReference>
<sequence>MVERRAGTTRALAAKFTHADRSADRIDEDEIIIVQETFRPSTRRRLGTRAIAALLNKRVQLRRCARRKAAKQDGARQPL</sequence>